<gene>
    <name evidence="5" type="primary">recX</name>
    <name evidence="9" type="ORF">BGLFYP119_02643</name>
</gene>
<dbReference type="HAMAP" id="MF_01114">
    <property type="entry name" value="RecX"/>
    <property type="match status" value="1"/>
</dbReference>
<dbReference type="InterPro" id="IPR053925">
    <property type="entry name" value="RecX_HTH_3rd"/>
</dbReference>
<accession>A0A6N2VNA8</accession>
<proteinExistence type="inferred from homology"/>
<dbReference type="AlphaFoldDB" id="A0A6N2VNA8"/>
<dbReference type="EMBL" id="CACRST010000025">
    <property type="protein sequence ID" value="VYT28536.1"/>
    <property type="molecule type" value="Genomic_DNA"/>
</dbReference>
<evidence type="ECO:0000256" key="3">
    <source>
        <dbReference type="ARBA" id="ARBA00018111"/>
    </source>
</evidence>
<evidence type="ECO:0000313" key="9">
    <source>
        <dbReference type="EMBL" id="VYT28536.1"/>
    </source>
</evidence>
<feature type="domain" description="RecX first three-helical" evidence="8">
    <location>
        <begin position="11"/>
        <end position="48"/>
    </location>
</feature>
<evidence type="ECO:0000256" key="5">
    <source>
        <dbReference type="HAMAP-Rule" id="MF_01114"/>
    </source>
</evidence>
<evidence type="ECO:0000256" key="4">
    <source>
        <dbReference type="ARBA" id="ARBA00022490"/>
    </source>
</evidence>
<sequence>MMELQEERRQARKKAMRLLEHMDRTEKGLVDKLIQSGFSAEAAADAVAYVKDYGYINDSRYALNYIMGRIHDRSRQKIFQELLQKGINRETAETAWEEAVELENPNERELLKRTVEKRCSFGSELDEREMRRLYGYLSRRGFRSGEISSVLEEMEITVVYTCKEQ</sequence>
<evidence type="ECO:0000259" key="7">
    <source>
        <dbReference type="Pfam" id="PF21981"/>
    </source>
</evidence>
<feature type="domain" description="RecX second three-helical" evidence="6">
    <location>
        <begin position="57"/>
        <end position="95"/>
    </location>
</feature>
<organism evidence="9">
    <name type="scientific">Blautia glucerasea</name>
    <dbReference type="NCBI Taxonomy" id="536633"/>
    <lineage>
        <taxon>Bacteria</taxon>
        <taxon>Bacillati</taxon>
        <taxon>Bacillota</taxon>
        <taxon>Clostridia</taxon>
        <taxon>Lachnospirales</taxon>
        <taxon>Lachnospiraceae</taxon>
        <taxon>Blautia</taxon>
    </lineage>
</organism>
<protein>
    <recommendedName>
        <fullName evidence="3 5">Regulatory protein RecX</fullName>
    </recommendedName>
</protein>
<dbReference type="RefSeq" id="WP_412109955.1">
    <property type="nucleotide sequence ID" value="NZ_CACRST010000025.1"/>
</dbReference>
<evidence type="ECO:0000259" key="6">
    <source>
        <dbReference type="Pfam" id="PF02631"/>
    </source>
</evidence>
<comment type="similarity">
    <text evidence="2 5">Belongs to the RecX family.</text>
</comment>
<dbReference type="InterPro" id="IPR053926">
    <property type="entry name" value="RecX_HTH_1st"/>
</dbReference>
<keyword evidence="4 5" id="KW-0963">Cytoplasm</keyword>
<dbReference type="Pfam" id="PF21982">
    <property type="entry name" value="RecX_HTH1"/>
    <property type="match status" value="1"/>
</dbReference>
<evidence type="ECO:0000259" key="8">
    <source>
        <dbReference type="Pfam" id="PF21982"/>
    </source>
</evidence>
<dbReference type="GO" id="GO:0006282">
    <property type="term" value="P:regulation of DNA repair"/>
    <property type="evidence" value="ECO:0007669"/>
    <property type="project" value="UniProtKB-UniRule"/>
</dbReference>
<dbReference type="Pfam" id="PF02631">
    <property type="entry name" value="RecX_HTH2"/>
    <property type="match status" value="1"/>
</dbReference>
<name>A0A6N2VNA8_9FIRM</name>
<dbReference type="Pfam" id="PF21981">
    <property type="entry name" value="RecX_HTH3"/>
    <property type="match status" value="1"/>
</dbReference>
<dbReference type="Gene3D" id="1.10.10.10">
    <property type="entry name" value="Winged helix-like DNA-binding domain superfamily/Winged helix DNA-binding domain"/>
    <property type="match status" value="3"/>
</dbReference>
<comment type="subcellular location">
    <subcellularLocation>
        <location evidence="1 5">Cytoplasm</location>
    </subcellularLocation>
</comment>
<evidence type="ECO:0000256" key="1">
    <source>
        <dbReference type="ARBA" id="ARBA00004496"/>
    </source>
</evidence>
<dbReference type="GO" id="GO:0005737">
    <property type="term" value="C:cytoplasm"/>
    <property type="evidence" value="ECO:0007669"/>
    <property type="project" value="UniProtKB-SubCell"/>
</dbReference>
<dbReference type="InterPro" id="IPR003783">
    <property type="entry name" value="Regulatory_RecX"/>
</dbReference>
<feature type="domain" description="RecX third three-helical" evidence="7">
    <location>
        <begin position="107"/>
        <end position="151"/>
    </location>
</feature>
<dbReference type="InterPro" id="IPR036388">
    <property type="entry name" value="WH-like_DNA-bd_sf"/>
</dbReference>
<reference evidence="9" key="1">
    <citation type="submission" date="2019-11" db="EMBL/GenBank/DDBJ databases">
        <authorList>
            <person name="Feng L."/>
        </authorList>
    </citation>
    <scope>NUCLEOTIDE SEQUENCE</scope>
    <source>
        <strain evidence="9">BgluceraseaLFYP119</strain>
    </source>
</reference>
<comment type="function">
    <text evidence="5">Modulates RecA activity.</text>
</comment>
<dbReference type="PANTHER" id="PTHR33602">
    <property type="entry name" value="REGULATORY PROTEIN RECX FAMILY PROTEIN"/>
    <property type="match status" value="1"/>
</dbReference>
<dbReference type="PANTHER" id="PTHR33602:SF1">
    <property type="entry name" value="REGULATORY PROTEIN RECX FAMILY PROTEIN"/>
    <property type="match status" value="1"/>
</dbReference>
<dbReference type="InterPro" id="IPR053924">
    <property type="entry name" value="RecX_HTH_2nd"/>
</dbReference>
<evidence type="ECO:0000256" key="2">
    <source>
        <dbReference type="ARBA" id="ARBA00009695"/>
    </source>
</evidence>